<evidence type="ECO:0000256" key="4">
    <source>
        <dbReference type="ARBA" id="ARBA00022801"/>
    </source>
</evidence>
<comment type="caution">
    <text evidence="8">The sequence shown here is derived from an EMBL/GenBank/DDBJ whole genome shotgun (WGS) entry which is preliminary data.</text>
</comment>
<dbReference type="EMBL" id="CAJNOJ010000178">
    <property type="protein sequence ID" value="CAF1248301.1"/>
    <property type="molecule type" value="Genomic_DNA"/>
</dbReference>
<evidence type="ECO:0000259" key="6">
    <source>
        <dbReference type="Pfam" id="PF00326"/>
    </source>
</evidence>
<sequence length="767" mass="88107">MEFLSQRCSSCHPSKSKLKRCGVLIGLLVLNLIAICLVSYLIAYVWVRGIRRNNVAQTTKIWNSSDYQSNSEYYQNLKEISNFHQIDNLRLDRLRSPRFHPINGESVMYIRKQYHMPDLKGSTTTLHWIDLKTNQTIQLTRPIWGIHDQQFFWLDAKTILFLSNRGSSRSSQLFQLNLPEDISTVKNYLEPIQITDYPLHMGDLLINRQATRLAFSCEVYPNSTMRETSYYQSIKQEEKNPVYKFDKLFVRHWDEYRLGLRRHPFLVSIQRNSSGIFELQSKPQDVLFGIDSDAPTKPFGSARAQWSFSASGNSFAYTRQHDETSAVAWSTNLDIYTVDLTAKNYVSVCVTCDNFAADADPRYSPVDEHVLVYRSQSVPGYESDQHKIKLINGSNPPIILLKNWDRSINSITWSKDGQSLFFELGEHARHVVYKLTNITSPTSMPIRLLSSGSSNDIQIHPIDDNIFLYAHRSITKPLNLYLHTSSLSMRSITDHNTNLLSKVRLTTAVDLFSFIGARNETIYGWHVPPINGTNKKTPLVFYIHGGPQISSYDTWSYNWNFQSYSAQGYAVIAINFHGSDSYGQNFTNSITGEYGTLPYEDLKLGLTAALKSFSYLDSDRVVAIGGSYGGYMINWIAGHPEMSRRFRTFISQAGVFDLRHLAYTTDELWFAEHDSGGFTPFDNLDKYERDNPIKHVLNWTQPMLIIHGARDFRIPDTQSIGTFVALQRREVPSRLLYFPSEGHAVVNPFNSLFLHKEVFSWIKQWTT</sequence>
<proteinExistence type="inferred from homology"/>
<dbReference type="OrthoDB" id="416344at2759"/>
<keyword evidence="3" id="KW-0732">Signal</keyword>
<dbReference type="InterPro" id="IPR001375">
    <property type="entry name" value="Peptidase_S9_cat"/>
</dbReference>
<keyword evidence="5" id="KW-1133">Transmembrane helix</keyword>
<name>A0A815NYJ1_ADIRI</name>
<gene>
    <name evidence="7" type="ORF">EDS130_LOCUS27830</name>
    <name evidence="8" type="ORF">XAT740_LOCUS36338</name>
</gene>
<evidence type="ECO:0000256" key="2">
    <source>
        <dbReference type="ARBA" id="ARBA00022670"/>
    </source>
</evidence>
<dbReference type="Gene3D" id="2.120.10.30">
    <property type="entry name" value="TolB, C-terminal domain"/>
    <property type="match status" value="1"/>
</dbReference>
<dbReference type="Proteomes" id="UP000663828">
    <property type="component" value="Unassembled WGS sequence"/>
</dbReference>
<dbReference type="PANTHER" id="PTHR42776">
    <property type="entry name" value="SERINE PEPTIDASE S9 FAMILY MEMBER"/>
    <property type="match status" value="1"/>
</dbReference>
<dbReference type="SUPFAM" id="SSF53474">
    <property type="entry name" value="alpha/beta-Hydrolases"/>
    <property type="match status" value="1"/>
</dbReference>
<keyword evidence="2" id="KW-0645">Protease</keyword>
<dbReference type="EMBL" id="CAJNOR010003719">
    <property type="protein sequence ID" value="CAF1441343.1"/>
    <property type="molecule type" value="Genomic_DNA"/>
</dbReference>
<reference evidence="8" key="1">
    <citation type="submission" date="2021-02" db="EMBL/GenBank/DDBJ databases">
        <authorList>
            <person name="Nowell W R."/>
        </authorList>
    </citation>
    <scope>NUCLEOTIDE SEQUENCE</scope>
</reference>
<dbReference type="InterPro" id="IPR029058">
    <property type="entry name" value="AB_hydrolase_fold"/>
</dbReference>
<dbReference type="AlphaFoldDB" id="A0A815NYJ1"/>
<protein>
    <recommendedName>
        <fullName evidence="6">Peptidase S9 prolyl oligopeptidase catalytic domain-containing protein</fullName>
    </recommendedName>
</protein>
<comment type="similarity">
    <text evidence="1">Belongs to the peptidase S9C family.</text>
</comment>
<evidence type="ECO:0000256" key="1">
    <source>
        <dbReference type="ARBA" id="ARBA00010040"/>
    </source>
</evidence>
<feature type="transmembrane region" description="Helical" evidence="5">
    <location>
        <begin position="21"/>
        <end position="47"/>
    </location>
</feature>
<dbReference type="Proteomes" id="UP000663852">
    <property type="component" value="Unassembled WGS sequence"/>
</dbReference>
<dbReference type="GO" id="GO:0006508">
    <property type="term" value="P:proteolysis"/>
    <property type="evidence" value="ECO:0007669"/>
    <property type="project" value="UniProtKB-KW"/>
</dbReference>
<dbReference type="Pfam" id="PF00326">
    <property type="entry name" value="Peptidase_S9"/>
    <property type="match status" value="1"/>
</dbReference>
<keyword evidence="4" id="KW-0378">Hydrolase</keyword>
<keyword evidence="5" id="KW-0472">Membrane</keyword>
<dbReference type="PANTHER" id="PTHR42776:SF13">
    <property type="entry name" value="DIPEPTIDYL-PEPTIDASE 5"/>
    <property type="match status" value="1"/>
</dbReference>
<evidence type="ECO:0000256" key="3">
    <source>
        <dbReference type="ARBA" id="ARBA00022729"/>
    </source>
</evidence>
<evidence type="ECO:0000256" key="5">
    <source>
        <dbReference type="SAM" id="Phobius"/>
    </source>
</evidence>
<evidence type="ECO:0000313" key="7">
    <source>
        <dbReference type="EMBL" id="CAF1248301.1"/>
    </source>
</evidence>
<keyword evidence="9" id="KW-1185">Reference proteome</keyword>
<dbReference type="InterPro" id="IPR011042">
    <property type="entry name" value="6-blade_b-propeller_TolB-like"/>
</dbReference>
<dbReference type="SUPFAM" id="SSF82171">
    <property type="entry name" value="DPP6 N-terminal domain-like"/>
    <property type="match status" value="1"/>
</dbReference>
<accession>A0A815NYJ1</accession>
<evidence type="ECO:0000313" key="9">
    <source>
        <dbReference type="Proteomes" id="UP000663828"/>
    </source>
</evidence>
<keyword evidence="5" id="KW-0812">Transmembrane</keyword>
<organism evidence="8 9">
    <name type="scientific">Adineta ricciae</name>
    <name type="common">Rotifer</name>
    <dbReference type="NCBI Taxonomy" id="249248"/>
    <lineage>
        <taxon>Eukaryota</taxon>
        <taxon>Metazoa</taxon>
        <taxon>Spiralia</taxon>
        <taxon>Gnathifera</taxon>
        <taxon>Rotifera</taxon>
        <taxon>Eurotatoria</taxon>
        <taxon>Bdelloidea</taxon>
        <taxon>Adinetida</taxon>
        <taxon>Adinetidae</taxon>
        <taxon>Adineta</taxon>
    </lineage>
</organism>
<feature type="domain" description="Peptidase S9 prolyl oligopeptidase catalytic" evidence="6">
    <location>
        <begin position="555"/>
        <end position="766"/>
    </location>
</feature>
<dbReference type="GO" id="GO:0004252">
    <property type="term" value="F:serine-type endopeptidase activity"/>
    <property type="evidence" value="ECO:0007669"/>
    <property type="project" value="TreeGrafter"/>
</dbReference>
<dbReference type="FunFam" id="3.40.50.1820:FF:000028">
    <property type="entry name" value="S9 family peptidase"/>
    <property type="match status" value="1"/>
</dbReference>
<dbReference type="Gene3D" id="3.40.50.1820">
    <property type="entry name" value="alpha/beta hydrolase"/>
    <property type="match status" value="1"/>
</dbReference>
<evidence type="ECO:0000313" key="8">
    <source>
        <dbReference type="EMBL" id="CAF1441343.1"/>
    </source>
</evidence>